<comment type="caution">
    <text evidence="2">The sequence shown here is derived from an EMBL/GenBank/DDBJ whole genome shotgun (WGS) entry which is preliminary data.</text>
</comment>
<evidence type="ECO:0000313" key="3">
    <source>
        <dbReference type="Proteomes" id="UP000590524"/>
    </source>
</evidence>
<dbReference type="Proteomes" id="UP000590524">
    <property type="component" value="Unassembled WGS sequence"/>
</dbReference>
<sequence>MRMNKAEDTTPQQRRHARTKAKLRGALEALSARESSAPITAAAIAREAGVGRNVLYVGHTDILQEIRTAADARTAVRGKRDDAARADALKVRDLEGRLASMATENASLLLRVRETQSKLGRAEKLNAQLLRQLADARRPVRLRPGDPENPA</sequence>
<accession>A0A7W6LX45</accession>
<feature type="region of interest" description="Disordered" evidence="1">
    <location>
        <begin position="1"/>
        <end position="20"/>
    </location>
</feature>
<dbReference type="RefSeq" id="WP_188084601.1">
    <property type="nucleotide sequence ID" value="NZ_JACIEU010000065.1"/>
</dbReference>
<protein>
    <submittedName>
        <fullName evidence="2">Uncharacterized protein</fullName>
    </submittedName>
</protein>
<dbReference type="AlphaFoldDB" id="A0A7W6LX45"/>
<organism evidence="2 3">
    <name type="scientific">Sphingobium scionense</name>
    <dbReference type="NCBI Taxonomy" id="1404341"/>
    <lineage>
        <taxon>Bacteria</taxon>
        <taxon>Pseudomonadati</taxon>
        <taxon>Pseudomonadota</taxon>
        <taxon>Alphaproteobacteria</taxon>
        <taxon>Sphingomonadales</taxon>
        <taxon>Sphingomonadaceae</taxon>
        <taxon>Sphingobium</taxon>
    </lineage>
</organism>
<gene>
    <name evidence="2" type="ORF">GGQ90_005826</name>
</gene>
<evidence type="ECO:0000256" key="1">
    <source>
        <dbReference type="SAM" id="MobiDB-lite"/>
    </source>
</evidence>
<reference evidence="2 3" key="1">
    <citation type="submission" date="2020-08" db="EMBL/GenBank/DDBJ databases">
        <title>Genomic Encyclopedia of Type Strains, Phase IV (KMG-IV): sequencing the most valuable type-strain genomes for metagenomic binning, comparative biology and taxonomic classification.</title>
        <authorList>
            <person name="Goeker M."/>
        </authorList>
    </citation>
    <scope>NUCLEOTIDE SEQUENCE [LARGE SCALE GENOMIC DNA]</scope>
    <source>
        <strain evidence="2 3">DSM 19371</strain>
    </source>
</reference>
<proteinExistence type="predicted"/>
<dbReference type="EMBL" id="JACIEU010000065">
    <property type="protein sequence ID" value="MBB4152011.1"/>
    <property type="molecule type" value="Genomic_DNA"/>
</dbReference>
<name>A0A7W6LX45_9SPHN</name>
<keyword evidence="3" id="KW-1185">Reference proteome</keyword>
<evidence type="ECO:0000313" key="2">
    <source>
        <dbReference type="EMBL" id="MBB4152011.1"/>
    </source>
</evidence>